<dbReference type="PROSITE" id="PS50929">
    <property type="entry name" value="ABC_TM1F"/>
    <property type="match status" value="1"/>
</dbReference>
<keyword evidence="2 5" id="KW-0812">Transmembrane</keyword>
<protein>
    <submittedName>
        <fullName evidence="8">ABC transporter ATP-binding protein</fullName>
    </submittedName>
</protein>
<dbReference type="Pfam" id="PF00664">
    <property type="entry name" value="ABC_membrane"/>
    <property type="match status" value="1"/>
</dbReference>
<dbReference type="InterPro" id="IPR039421">
    <property type="entry name" value="Type_1_exporter"/>
</dbReference>
<evidence type="ECO:0000256" key="4">
    <source>
        <dbReference type="ARBA" id="ARBA00023136"/>
    </source>
</evidence>
<feature type="transmembrane region" description="Helical" evidence="5">
    <location>
        <begin position="285"/>
        <end position="305"/>
    </location>
</feature>
<dbReference type="Gene3D" id="3.40.50.300">
    <property type="entry name" value="P-loop containing nucleotide triphosphate hydrolases"/>
    <property type="match status" value="1"/>
</dbReference>
<dbReference type="InterPro" id="IPR036640">
    <property type="entry name" value="ABC1_TM_sf"/>
</dbReference>
<feature type="transmembrane region" description="Helical" evidence="5">
    <location>
        <begin position="169"/>
        <end position="190"/>
    </location>
</feature>
<dbReference type="PANTHER" id="PTHR43394">
    <property type="entry name" value="ATP-DEPENDENT PERMEASE MDL1, MITOCHONDRIAL"/>
    <property type="match status" value="1"/>
</dbReference>
<dbReference type="InterPro" id="IPR003439">
    <property type="entry name" value="ABC_transporter-like_ATP-bd"/>
</dbReference>
<sequence length="568" mass="59880">MRGLPVPDPGTPPTRTSTGYLWWLVRVQASTVVAAIMFGVVWSLAQALMPAAIGKAIDLGVTARDTGALVLWTGALLALGVLQAYAGIMRHRNACQNWLGSAYRTMQLTVRQATRLGATLPKRMATGEVVSVGMSDVAHIGDTVDILGRGAGAVVGIVTVATIMLTTSLQLGLVVVLGVPLLTLAVTLLIRPLHKRQAAYRAEQGGLTTRAADIVTGLRVLRGVGGEAAFAARYRAESQRLRAAGVRVAKVDSLLEATQVLLPGVFVALVTWLGARLTVAGDITPGQLVAFYGYAVFLMMPLRTLTEAVNKITRGHVAAGRVLGLLRLTPELADPAVPATVRDPGAAELVDPESGLVVAPGRVTAVAAARPEEATAIADRLGRYRDSDAALDGVPLRQLTRASVRDLILVADNDARLFSGRLRDELAPRGADDERIAAALDAASARDIVDALPDGLDAQVAERGREFSGGQQQRLRLSRALLADPPILVLVEPTSAVDAHTEARIAARLAKARAGRTTVVCTTSPLVLDRADRVAFVDGGRVVAEGTHRELLDRVPRYAATVTRGEDG</sequence>
<comment type="subcellular location">
    <subcellularLocation>
        <location evidence="1">Cell membrane</location>
        <topology evidence="1">Multi-pass membrane protein</topology>
    </subcellularLocation>
</comment>
<dbReference type="Gene3D" id="1.20.1560.10">
    <property type="entry name" value="ABC transporter type 1, transmembrane domain"/>
    <property type="match status" value="1"/>
</dbReference>
<dbReference type="InterPro" id="IPR027417">
    <property type="entry name" value="P-loop_NTPase"/>
</dbReference>
<evidence type="ECO:0000256" key="3">
    <source>
        <dbReference type="ARBA" id="ARBA00022989"/>
    </source>
</evidence>
<keyword evidence="8" id="KW-0067">ATP-binding</keyword>
<dbReference type="SUPFAM" id="SSF90123">
    <property type="entry name" value="ABC transporter transmembrane region"/>
    <property type="match status" value="1"/>
</dbReference>
<feature type="transmembrane region" description="Helical" evidence="5">
    <location>
        <begin position="20"/>
        <end position="45"/>
    </location>
</feature>
<feature type="transmembrane region" description="Helical" evidence="5">
    <location>
        <begin position="66"/>
        <end position="88"/>
    </location>
</feature>
<dbReference type="Proteomes" id="UP001500655">
    <property type="component" value="Unassembled WGS sequence"/>
</dbReference>
<keyword evidence="9" id="KW-1185">Reference proteome</keyword>
<evidence type="ECO:0000256" key="1">
    <source>
        <dbReference type="ARBA" id="ARBA00004651"/>
    </source>
</evidence>
<evidence type="ECO:0000259" key="6">
    <source>
        <dbReference type="PROSITE" id="PS50893"/>
    </source>
</evidence>
<evidence type="ECO:0000256" key="2">
    <source>
        <dbReference type="ARBA" id="ARBA00022692"/>
    </source>
</evidence>
<keyword evidence="4 5" id="KW-0472">Membrane</keyword>
<feature type="domain" description="ABC transmembrane type-1" evidence="7">
    <location>
        <begin position="33"/>
        <end position="314"/>
    </location>
</feature>
<dbReference type="InterPro" id="IPR011527">
    <property type="entry name" value="ABC1_TM_dom"/>
</dbReference>
<dbReference type="PROSITE" id="PS50893">
    <property type="entry name" value="ABC_TRANSPORTER_2"/>
    <property type="match status" value="1"/>
</dbReference>
<evidence type="ECO:0000313" key="8">
    <source>
        <dbReference type="EMBL" id="GAA1735616.1"/>
    </source>
</evidence>
<feature type="domain" description="ABC transporter" evidence="6">
    <location>
        <begin position="260"/>
        <end position="564"/>
    </location>
</feature>
<reference evidence="9" key="1">
    <citation type="journal article" date="2019" name="Int. J. Syst. Evol. Microbiol.">
        <title>The Global Catalogue of Microorganisms (GCM) 10K type strain sequencing project: providing services to taxonomists for standard genome sequencing and annotation.</title>
        <authorList>
            <consortium name="The Broad Institute Genomics Platform"/>
            <consortium name="The Broad Institute Genome Sequencing Center for Infectious Disease"/>
            <person name="Wu L."/>
            <person name="Ma J."/>
        </authorList>
    </citation>
    <scope>NUCLEOTIDE SEQUENCE [LARGE SCALE GENOMIC DNA]</scope>
    <source>
        <strain evidence="9">JCM 13249</strain>
    </source>
</reference>
<comment type="caution">
    <text evidence="8">The sequence shown here is derived from an EMBL/GenBank/DDBJ whole genome shotgun (WGS) entry which is preliminary data.</text>
</comment>
<proteinExistence type="predicted"/>
<gene>
    <name evidence="8" type="ORF">GCM10009681_02560</name>
</gene>
<keyword evidence="3 5" id="KW-1133">Transmembrane helix</keyword>
<evidence type="ECO:0000259" key="7">
    <source>
        <dbReference type="PROSITE" id="PS50929"/>
    </source>
</evidence>
<accession>A0ABP4VUA1</accession>
<dbReference type="Pfam" id="PF00005">
    <property type="entry name" value="ABC_tran"/>
    <property type="match status" value="1"/>
</dbReference>
<organism evidence="8 9">
    <name type="scientific">Luedemannella helvata</name>
    <dbReference type="NCBI Taxonomy" id="349315"/>
    <lineage>
        <taxon>Bacteria</taxon>
        <taxon>Bacillati</taxon>
        <taxon>Actinomycetota</taxon>
        <taxon>Actinomycetes</taxon>
        <taxon>Micromonosporales</taxon>
        <taxon>Micromonosporaceae</taxon>
        <taxon>Luedemannella</taxon>
    </lineage>
</organism>
<dbReference type="SUPFAM" id="SSF52540">
    <property type="entry name" value="P-loop containing nucleoside triphosphate hydrolases"/>
    <property type="match status" value="1"/>
</dbReference>
<dbReference type="RefSeq" id="WP_344075782.1">
    <property type="nucleotide sequence ID" value="NZ_BAAALS010000001.1"/>
</dbReference>
<dbReference type="InterPro" id="IPR017871">
    <property type="entry name" value="ABC_transporter-like_CS"/>
</dbReference>
<dbReference type="EMBL" id="BAAALS010000001">
    <property type="protein sequence ID" value="GAA1735616.1"/>
    <property type="molecule type" value="Genomic_DNA"/>
</dbReference>
<evidence type="ECO:0000256" key="5">
    <source>
        <dbReference type="SAM" id="Phobius"/>
    </source>
</evidence>
<keyword evidence="8" id="KW-0547">Nucleotide-binding</keyword>
<evidence type="ECO:0000313" key="9">
    <source>
        <dbReference type="Proteomes" id="UP001500655"/>
    </source>
</evidence>
<dbReference type="PROSITE" id="PS00211">
    <property type="entry name" value="ABC_TRANSPORTER_1"/>
    <property type="match status" value="1"/>
</dbReference>
<name>A0ABP4VUA1_9ACTN</name>
<feature type="transmembrane region" description="Helical" evidence="5">
    <location>
        <begin position="260"/>
        <end position="279"/>
    </location>
</feature>
<dbReference type="GO" id="GO:0005524">
    <property type="term" value="F:ATP binding"/>
    <property type="evidence" value="ECO:0007669"/>
    <property type="project" value="UniProtKB-KW"/>
</dbReference>
<dbReference type="PANTHER" id="PTHR43394:SF1">
    <property type="entry name" value="ATP-BINDING CASSETTE SUB-FAMILY B MEMBER 10, MITOCHONDRIAL"/>
    <property type="match status" value="1"/>
</dbReference>